<protein>
    <submittedName>
        <fullName evidence="6">HIT-like domain</fullName>
    </submittedName>
</protein>
<dbReference type="InterPro" id="IPR011146">
    <property type="entry name" value="HIT-like"/>
</dbReference>
<name>A0A375I2A4_9ACTN</name>
<dbReference type="InterPro" id="IPR036265">
    <property type="entry name" value="HIT-like_sf"/>
</dbReference>
<dbReference type="InterPro" id="IPR052908">
    <property type="entry name" value="AP-4-A_phosphorylase"/>
</dbReference>
<organism evidence="6 7">
    <name type="scientific">Propionibacterium ruminifibrarum</name>
    <dbReference type="NCBI Taxonomy" id="1962131"/>
    <lineage>
        <taxon>Bacteria</taxon>
        <taxon>Bacillati</taxon>
        <taxon>Actinomycetota</taxon>
        <taxon>Actinomycetes</taxon>
        <taxon>Propionibacteriales</taxon>
        <taxon>Propionibacteriaceae</taxon>
        <taxon>Propionibacterium</taxon>
    </lineage>
</organism>
<dbReference type="CDD" id="cd01275">
    <property type="entry name" value="FHIT"/>
    <property type="match status" value="1"/>
</dbReference>
<dbReference type="AlphaFoldDB" id="A0A375I2A4"/>
<dbReference type="GO" id="GO:0000166">
    <property type="term" value="F:nucleotide binding"/>
    <property type="evidence" value="ECO:0007669"/>
    <property type="project" value="UniProtKB-KW"/>
</dbReference>
<feature type="domain" description="HIT" evidence="5">
    <location>
        <begin position="55"/>
        <end position="165"/>
    </location>
</feature>
<gene>
    <name evidence="6" type="ORF">PROPJV5_0367</name>
</gene>
<dbReference type="InterPro" id="IPR039383">
    <property type="entry name" value="FHIT"/>
</dbReference>
<evidence type="ECO:0000259" key="5">
    <source>
        <dbReference type="PROSITE" id="PS51084"/>
    </source>
</evidence>
<accession>A0A375I2A4</accession>
<feature type="short sequence motif" description="Histidine triad motif" evidence="4">
    <location>
        <begin position="150"/>
        <end position="154"/>
    </location>
</feature>
<dbReference type="SUPFAM" id="SSF54197">
    <property type="entry name" value="HIT-like"/>
    <property type="match status" value="1"/>
</dbReference>
<feature type="binding site" evidence="3">
    <location>
        <position position="82"/>
    </location>
    <ligand>
        <name>substrate</name>
    </ligand>
</feature>
<evidence type="ECO:0000256" key="1">
    <source>
        <dbReference type="ARBA" id="ARBA00022741"/>
    </source>
</evidence>
<keyword evidence="7" id="KW-1185">Reference proteome</keyword>
<proteinExistence type="predicted"/>
<dbReference type="PROSITE" id="PS51084">
    <property type="entry name" value="HIT_2"/>
    <property type="match status" value="1"/>
</dbReference>
<evidence type="ECO:0000256" key="3">
    <source>
        <dbReference type="PIRSR" id="PIRSR639383-2"/>
    </source>
</evidence>
<evidence type="ECO:0000313" key="6">
    <source>
        <dbReference type="EMBL" id="SPF67356.1"/>
    </source>
</evidence>
<dbReference type="PANTHER" id="PTHR42997:SF1">
    <property type="entry name" value="AP-4-A PHOSPHORYLASE"/>
    <property type="match status" value="1"/>
</dbReference>
<dbReference type="PANTHER" id="PTHR42997">
    <property type="entry name" value="HIT FAMILY HYDROLASE"/>
    <property type="match status" value="1"/>
</dbReference>
<keyword evidence="1" id="KW-0547">Nucleotide-binding</keyword>
<dbReference type="Proteomes" id="UP000265962">
    <property type="component" value="Unassembled WGS sequence"/>
</dbReference>
<evidence type="ECO:0000256" key="2">
    <source>
        <dbReference type="PIRSR" id="PIRSR639383-1"/>
    </source>
</evidence>
<sequence length="203" mass="21887">MSDSESLNAAAGGVEWVENLPGVPDALQRLWTPHRASYVGGEGKPADSDAGPQCPFCRAPEAGDDEASLIVRRGRAAYVVLNLYPYNPGHLLVCPYRHVAEYADTTEDEAEEVARLTKQAIHVVRHVSAPAGFNIGMNQGDAAGAGIAAHLHQHVVPRWLGDTNFLPIIGRTKAVPQLLSDTRSLFADAWVELFGPYQEVPNA</sequence>
<evidence type="ECO:0000313" key="7">
    <source>
        <dbReference type="Proteomes" id="UP000265962"/>
    </source>
</evidence>
<reference evidence="7" key="1">
    <citation type="submission" date="2018-02" db="EMBL/GenBank/DDBJ databases">
        <authorList>
            <person name="Hornung B."/>
        </authorList>
    </citation>
    <scope>NUCLEOTIDE SEQUENCE [LARGE SCALE GENOMIC DNA]</scope>
</reference>
<dbReference type="RefSeq" id="WP_239018351.1">
    <property type="nucleotide sequence ID" value="NZ_OMOH01000001.1"/>
</dbReference>
<dbReference type="Gene3D" id="3.30.428.10">
    <property type="entry name" value="HIT-like"/>
    <property type="match status" value="1"/>
</dbReference>
<dbReference type="GO" id="GO:0003824">
    <property type="term" value="F:catalytic activity"/>
    <property type="evidence" value="ECO:0007669"/>
    <property type="project" value="InterPro"/>
</dbReference>
<dbReference type="Pfam" id="PF01230">
    <property type="entry name" value="HIT"/>
    <property type="match status" value="1"/>
</dbReference>
<feature type="binding site" evidence="3">
    <location>
        <position position="154"/>
    </location>
    <ligand>
        <name>substrate</name>
    </ligand>
</feature>
<feature type="active site" description="Tele-AMP-histidine intermediate" evidence="2">
    <location>
        <position position="152"/>
    </location>
</feature>
<dbReference type="EMBL" id="OMOH01000001">
    <property type="protein sequence ID" value="SPF67356.1"/>
    <property type="molecule type" value="Genomic_DNA"/>
</dbReference>
<evidence type="ECO:0000256" key="4">
    <source>
        <dbReference type="PROSITE-ProRule" id="PRU00464"/>
    </source>
</evidence>